<evidence type="ECO:0000256" key="2">
    <source>
        <dbReference type="ARBA" id="ARBA00022552"/>
    </source>
</evidence>
<keyword evidence="5" id="KW-0949">S-adenosyl-L-methionine</keyword>
<evidence type="ECO:0000259" key="6">
    <source>
        <dbReference type="Pfam" id="PF00590"/>
    </source>
</evidence>
<evidence type="ECO:0000313" key="7">
    <source>
        <dbReference type="EMBL" id="EGR32390.1"/>
    </source>
</evidence>
<dbReference type="SUPFAM" id="SSF53790">
    <property type="entry name" value="Tetrapyrrole methylase"/>
    <property type="match status" value="2"/>
</dbReference>
<dbReference type="InterPro" id="IPR018063">
    <property type="entry name" value="SAM_MeTrfase_RsmI_CS"/>
</dbReference>
<dbReference type="GO" id="GO:0006364">
    <property type="term" value="P:rRNA processing"/>
    <property type="evidence" value="ECO:0007669"/>
    <property type="project" value="UniProtKB-KW"/>
</dbReference>
<organism evidence="7 8">
    <name type="scientific">Ichthyophthirius multifiliis</name>
    <name type="common">White spot disease agent</name>
    <name type="synonym">Ich</name>
    <dbReference type="NCBI Taxonomy" id="5932"/>
    <lineage>
        <taxon>Eukaryota</taxon>
        <taxon>Sar</taxon>
        <taxon>Alveolata</taxon>
        <taxon>Ciliophora</taxon>
        <taxon>Intramacronucleata</taxon>
        <taxon>Oligohymenophorea</taxon>
        <taxon>Hymenostomatida</taxon>
        <taxon>Ophryoglenina</taxon>
        <taxon>Ichthyophthirius</taxon>
    </lineage>
</organism>
<dbReference type="InterPro" id="IPR014776">
    <property type="entry name" value="4pyrrole_Mease_sub2"/>
</dbReference>
<evidence type="ECO:0000256" key="4">
    <source>
        <dbReference type="ARBA" id="ARBA00022679"/>
    </source>
</evidence>
<dbReference type="InParanoid" id="G0QQW0"/>
<evidence type="ECO:0000256" key="1">
    <source>
        <dbReference type="ARBA" id="ARBA00022490"/>
    </source>
</evidence>
<dbReference type="OrthoDB" id="289942at2759"/>
<sequence length="505" mass="59196">MIYRITEIKIFDILLYQKQQQKNINNNPKGYLTICPTPIGNLNDFTLNAYDNLLKADIIACEDTRNTGQLLTLMKQKKLKEELENKFNVQNLYELKDECGEQKDEFYDQENELLGADEINKDPKTRKSREERIAEKIQELRKKGMKILLENDTLGNFGKIEKDEFEQNFFQDPVLGLEDEYIQYLKTIILISKKRKGRGILISYHKYNEDARLEKLIKLIKYGFHIVLVSDAGTPTISDPGYKIVDKCIKNYALVEALPGPNSAILALSKSGFPSFKYSFEGYLPKGQQEREIRLMKIKDNQRSSIIFENVNRLLKTLLSIEKHFGSKQQIFICFEMTKMFEKNYRGEIREIYEKLQDPEYTKASYLKGEITLIIAPFNKEYNSDLDEKNIQQDQNLESQEKNIDLEPKVVAAILNEHIDCTDKQLSELLQGIFKISKSRAVSLTDTTKHLLKKQRGWDDFVGFYNQSVKYQEKAIRQEKEKLEKSLQFKKQIEEYQSQNYKKYN</sequence>
<keyword evidence="8" id="KW-1185">Reference proteome</keyword>
<dbReference type="PANTHER" id="PTHR46111:SF1">
    <property type="entry name" value="RIBOSOMAL RNA SMALL SUBUNIT METHYLTRANSFERASE I"/>
    <property type="match status" value="1"/>
</dbReference>
<dbReference type="Pfam" id="PF00590">
    <property type="entry name" value="TP_methylase"/>
    <property type="match status" value="1"/>
</dbReference>
<dbReference type="InterPro" id="IPR035996">
    <property type="entry name" value="4pyrrol_Methylase_sf"/>
</dbReference>
<proteinExistence type="predicted"/>
<evidence type="ECO:0000313" key="8">
    <source>
        <dbReference type="Proteomes" id="UP000008983"/>
    </source>
</evidence>
<keyword evidence="4" id="KW-0808">Transferase</keyword>
<evidence type="ECO:0000256" key="5">
    <source>
        <dbReference type="ARBA" id="ARBA00022691"/>
    </source>
</evidence>
<dbReference type="Gene3D" id="3.30.950.10">
    <property type="entry name" value="Methyltransferase, Cobalt-precorrin-4 Transmethylase, Domain 2"/>
    <property type="match status" value="1"/>
</dbReference>
<dbReference type="AlphaFoldDB" id="G0QQW0"/>
<evidence type="ECO:0000256" key="3">
    <source>
        <dbReference type="ARBA" id="ARBA00022603"/>
    </source>
</evidence>
<name>G0QQW0_ICHMU</name>
<dbReference type="CDD" id="cd11648">
    <property type="entry name" value="RsmI"/>
    <property type="match status" value="1"/>
</dbReference>
<keyword evidence="3 7" id="KW-0489">Methyltransferase</keyword>
<dbReference type="RefSeq" id="XP_004035876.1">
    <property type="nucleotide sequence ID" value="XM_004035828.1"/>
</dbReference>
<gene>
    <name evidence="7" type="ORF">IMG5_084890</name>
</gene>
<reference evidence="7 8" key="1">
    <citation type="submission" date="2011-07" db="EMBL/GenBank/DDBJ databases">
        <authorList>
            <person name="Coyne R."/>
            <person name="Brami D."/>
            <person name="Johnson J."/>
            <person name="Hostetler J."/>
            <person name="Hannick L."/>
            <person name="Clark T."/>
            <person name="Cassidy-Hanley D."/>
            <person name="Inman J."/>
        </authorList>
    </citation>
    <scope>NUCLEOTIDE SEQUENCE [LARGE SCALE GENOMIC DNA]</scope>
    <source>
        <strain evidence="7 8">G5</strain>
    </source>
</reference>
<dbReference type="eggNOG" id="ENOG502QQ7V">
    <property type="taxonomic scope" value="Eukaryota"/>
</dbReference>
<dbReference type="Gene3D" id="3.40.1010.10">
    <property type="entry name" value="Cobalt-precorrin-4 Transmethylase, Domain 1"/>
    <property type="match status" value="2"/>
</dbReference>
<dbReference type="InterPro" id="IPR000878">
    <property type="entry name" value="4pyrrol_Mease"/>
</dbReference>
<dbReference type="EMBL" id="GL983687">
    <property type="protein sequence ID" value="EGR32390.1"/>
    <property type="molecule type" value="Genomic_DNA"/>
</dbReference>
<dbReference type="PANTHER" id="PTHR46111">
    <property type="entry name" value="RIBOSOMAL RNA SMALL SUBUNIT METHYLTRANSFERASE I"/>
    <property type="match status" value="1"/>
</dbReference>
<dbReference type="GO" id="GO:0008168">
    <property type="term" value="F:methyltransferase activity"/>
    <property type="evidence" value="ECO:0007669"/>
    <property type="project" value="UniProtKB-KW"/>
</dbReference>
<dbReference type="InterPro" id="IPR008189">
    <property type="entry name" value="rRNA_ssu_MeTfrase_I"/>
</dbReference>
<dbReference type="STRING" id="857967.G0QQW0"/>
<dbReference type="GO" id="GO:0032259">
    <property type="term" value="P:methylation"/>
    <property type="evidence" value="ECO:0007669"/>
    <property type="project" value="UniProtKB-KW"/>
</dbReference>
<protein>
    <submittedName>
        <fullName evidence="7">Methyltransferase, putative</fullName>
    </submittedName>
</protein>
<dbReference type="InterPro" id="IPR014777">
    <property type="entry name" value="4pyrrole_Mease_sub1"/>
</dbReference>
<feature type="domain" description="Tetrapyrrole methylase" evidence="6">
    <location>
        <begin position="207"/>
        <end position="352"/>
    </location>
</feature>
<accession>G0QQW0</accession>
<keyword evidence="2" id="KW-0698">rRNA processing</keyword>
<dbReference type="OMA" id="WIGFELT"/>
<dbReference type="Proteomes" id="UP000008983">
    <property type="component" value="Unassembled WGS sequence"/>
</dbReference>
<dbReference type="PROSITE" id="PS01296">
    <property type="entry name" value="RSMI"/>
    <property type="match status" value="1"/>
</dbReference>
<dbReference type="GeneID" id="14908557"/>
<keyword evidence="1" id="KW-0963">Cytoplasm</keyword>